<sequence length="187" mass="20126">MKRFFWLAVLLGAIWAVEVVNLILGYRLNDWFGLRPRSFEGLDGVLFMPLLHGSLSHAASNSFPLVILGGIMTATARKVVLVASAIIIVLGGLGIWVFGATGIHIGASGLIFGWFGFLMARGLIEKRIVPFLAAAGIVLAYGSMIWGVLPGQPGVSWEAHFFSFAAGVLAAYVLRSRLALMRPSEKV</sequence>
<feature type="transmembrane region" description="Helical" evidence="5">
    <location>
        <begin position="105"/>
        <end position="124"/>
    </location>
</feature>
<organism evidence="7 8">
    <name type="scientific">Pacificibacter maritimus</name>
    <dbReference type="NCBI Taxonomy" id="762213"/>
    <lineage>
        <taxon>Bacteria</taxon>
        <taxon>Pseudomonadati</taxon>
        <taxon>Pseudomonadota</taxon>
        <taxon>Alphaproteobacteria</taxon>
        <taxon>Rhodobacterales</taxon>
        <taxon>Roseobacteraceae</taxon>
        <taxon>Pacificibacter</taxon>
    </lineage>
</organism>
<dbReference type="InterPro" id="IPR022764">
    <property type="entry name" value="Peptidase_S54_rhomboid_dom"/>
</dbReference>
<feature type="transmembrane region" description="Helical" evidence="5">
    <location>
        <begin position="79"/>
        <end position="99"/>
    </location>
</feature>
<feature type="transmembrane region" description="Helical" evidence="5">
    <location>
        <begin position="155"/>
        <end position="174"/>
    </location>
</feature>
<dbReference type="AlphaFoldDB" id="A0A3N4UJF0"/>
<dbReference type="SUPFAM" id="SSF144091">
    <property type="entry name" value="Rhomboid-like"/>
    <property type="match status" value="1"/>
</dbReference>
<accession>A0A3N4UJF0</accession>
<evidence type="ECO:0000313" key="7">
    <source>
        <dbReference type="EMBL" id="RPE67461.1"/>
    </source>
</evidence>
<keyword evidence="4 5" id="KW-0472">Membrane</keyword>
<dbReference type="GO" id="GO:0004252">
    <property type="term" value="F:serine-type endopeptidase activity"/>
    <property type="evidence" value="ECO:0007669"/>
    <property type="project" value="InterPro"/>
</dbReference>
<proteinExistence type="predicted"/>
<keyword evidence="8" id="KW-1185">Reference proteome</keyword>
<keyword evidence="3 5" id="KW-1133">Transmembrane helix</keyword>
<evidence type="ECO:0000256" key="2">
    <source>
        <dbReference type="ARBA" id="ARBA00022692"/>
    </source>
</evidence>
<protein>
    <submittedName>
        <fullName evidence="7">Rhomboid family protein</fullName>
    </submittedName>
</protein>
<reference evidence="7 8" key="1">
    <citation type="submission" date="2018-11" db="EMBL/GenBank/DDBJ databases">
        <title>Genomic Encyclopedia of Type Strains, Phase IV (KMG-IV): sequencing the most valuable type-strain genomes for metagenomic binning, comparative biology and taxonomic classification.</title>
        <authorList>
            <person name="Goeker M."/>
        </authorList>
    </citation>
    <scope>NUCLEOTIDE SEQUENCE [LARGE SCALE GENOMIC DNA]</scope>
    <source>
        <strain evidence="7 8">DSM 104731</strain>
    </source>
</reference>
<dbReference type="InterPro" id="IPR035952">
    <property type="entry name" value="Rhomboid-like_sf"/>
</dbReference>
<dbReference type="Gene3D" id="1.20.1540.10">
    <property type="entry name" value="Rhomboid-like"/>
    <property type="match status" value="1"/>
</dbReference>
<feature type="transmembrane region" description="Helical" evidence="5">
    <location>
        <begin position="131"/>
        <end position="149"/>
    </location>
</feature>
<evidence type="ECO:0000256" key="5">
    <source>
        <dbReference type="SAM" id="Phobius"/>
    </source>
</evidence>
<evidence type="ECO:0000256" key="4">
    <source>
        <dbReference type="ARBA" id="ARBA00023136"/>
    </source>
</evidence>
<gene>
    <name evidence="7" type="ORF">EDD53_1871</name>
</gene>
<evidence type="ECO:0000256" key="3">
    <source>
        <dbReference type="ARBA" id="ARBA00022989"/>
    </source>
</evidence>
<name>A0A3N4UJF0_9RHOB</name>
<dbReference type="RefSeq" id="WP_170162727.1">
    <property type="nucleotide sequence ID" value="NZ_RKQK01000002.1"/>
</dbReference>
<keyword evidence="2 5" id="KW-0812">Transmembrane</keyword>
<comment type="caution">
    <text evidence="7">The sequence shown here is derived from an EMBL/GenBank/DDBJ whole genome shotgun (WGS) entry which is preliminary data.</text>
</comment>
<feature type="domain" description="Peptidase S54 rhomboid" evidence="6">
    <location>
        <begin position="45"/>
        <end position="176"/>
    </location>
</feature>
<dbReference type="Proteomes" id="UP000269689">
    <property type="component" value="Unassembled WGS sequence"/>
</dbReference>
<comment type="subcellular location">
    <subcellularLocation>
        <location evidence="1">Membrane</location>
        <topology evidence="1">Multi-pass membrane protein</topology>
    </subcellularLocation>
</comment>
<dbReference type="EMBL" id="RKQK01000002">
    <property type="protein sequence ID" value="RPE67461.1"/>
    <property type="molecule type" value="Genomic_DNA"/>
</dbReference>
<dbReference type="GO" id="GO:0016020">
    <property type="term" value="C:membrane"/>
    <property type="evidence" value="ECO:0007669"/>
    <property type="project" value="UniProtKB-SubCell"/>
</dbReference>
<dbReference type="Pfam" id="PF01694">
    <property type="entry name" value="Rhomboid"/>
    <property type="match status" value="1"/>
</dbReference>
<evidence type="ECO:0000313" key="8">
    <source>
        <dbReference type="Proteomes" id="UP000269689"/>
    </source>
</evidence>
<evidence type="ECO:0000259" key="6">
    <source>
        <dbReference type="Pfam" id="PF01694"/>
    </source>
</evidence>
<evidence type="ECO:0000256" key="1">
    <source>
        <dbReference type="ARBA" id="ARBA00004141"/>
    </source>
</evidence>